<protein>
    <recommendedName>
        <fullName evidence="4">Secreted protein</fullName>
    </recommendedName>
</protein>
<feature type="chain" id="PRO_5025445132" description="Secreted protein" evidence="1">
    <location>
        <begin position="28"/>
        <end position="70"/>
    </location>
</feature>
<evidence type="ECO:0000256" key="1">
    <source>
        <dbReference type="SAM" id="SignalP"/>
    </source>
</evidence>
<dbReference type="Proteomes" id="UP000435112">
    <property type="component" value="Unassembled WGS sequence"/>
</dbReference>
<evidence type="ECO:0000313" key="2">
    <source>
        <dbReference type="EMBL" id="KAE8970518.1"/>
    </source>
</evidence>
<dbReference type="AlphaFoldDB" id="A0A6A3HS33"/>
<comment type="caution">
    <text evidence="2">The sequence shown here is derived from an EMBL/GenBank/DDBJ whole genome shotgun (WGS) entry which is preliminary data.</text>
</comment>
<evidence type="ECO:0000313" key="3">
    <source>
        <dbReference type="Proteomes" id="UP000435112"/>
    </source>
</evidence>
<dbReference type="OrthoDB" id="10268652at2759"/>
<name>A0A6A3HS33_9STRA</name>
<dbReference type="EMBL" id="QXFU01004133">
    <property type="protein sequence ID" value="KAE8970518.1"/>
    <property type="molecule type" value="Genomic_DNA"/>
</dbReference>
<accession>A0A6A3HS33</accession>
<gene>
    <name evidence="2" type="ORF">PR002_g27094</name>
</gene>
<keyword evidence="1" id="KW-0732">Signal</keyword>
<sequence>MLSRSATFGVLLCYYGILAGFTMESDCSTVRIRCSCSDGICCSGHHGAAFQRWLRHFQKTGNVDIKVREK</sequence>
<reference evidence="2 3" key="1">
    <citation type="submission" date="2018-09" db="EMBL/GenBank/DDBJ databases">
        <title>Genomic investigation of the strawberry pathogen Phytophthora fragariae indicates pathogenicity is determined by transcriptional variation in three key races.</title>
        <authorList>
            <person name="Adams T.M."/>
            <person name="Armitage A.D."/>
            <person name="Sobczyk M.K."/>
            <person name="Bates H.J."/>
            <person name="Dunwell J.M."/>
            <person name="Nellist C.F."/>
            <person name="Harrison R.J."/>
        </authorList>
    </citation>
    <scope>NUCLEOTIDE SEQUENCE [LARGE SCALE GENOMIC DNA]</scope>
    <source>
        <strain evidence="2 3">SCRP324</strain>
    </source>
</reference>
<organism evidence="2 3">
    <name type="scientific">Phytophthora rubi</name>
    <dbReference type="NCBI Taxonomy" id="129364"/>
    <lineage>
        <taxon>Eukaryota</taxon>
        <taxon>Sar</taxon>
        <taxon>Stramenopiles</taxon>
        <taxon>Oomycota</taxon>
        <taxon>Peronosporomycetes</taxon>
        <taxon>Peronosporales</taxon>
        <taxon>Peronosporaceae</taxon>
        <taxon>Phytophthora</taxon>
    </lineage>
</organism>
<evidence type="ECO:0008006" key="4">
    <source>
        <dbReference type="Google" id="ProtNLM"/>
    </source>
</evidence>
<feature type="signal peptide" evidence="1">
    <location>
        <begin position="1"/>
        <end position="27"/>
    </location>
</feature>
<proteinExistence type="predicted"/>